<comment type="caution">
    <text evidence="1">The sequence shown here is derived from an EMBL/GenBank/DDBJ whole genome shotgun (WGS) entry which is preliminary data.</text>
</comment>
<reference evidence="1 2" key="1">
    <citation type="submission" date="2023-03" db="EMBL/GenBank/DDBJ databases">
        <title>High recombination rates correlate with genetic variation in Cardiocondyla obscurior ants.</title>
        <authorList>
            <person name="Errbii M."/>
        </authorList>
    </citation>
    <scope>NUCLEOTIDE SEQUENCE [LARGE SCALE GENOMIC DNA]</scope>
    <source>
        <strain evidence="1">Alpha-2009</strain>
        <tissue evidence="1">Whole body</tissue>
    </source>
</reference>
<protein>
    <submittedName>
        <fullName evidence="1">Uncharacterized protein</fullName>
    </submittedName>
</protein>
<organism evidence="1 2">
    <name type="scientific">Cardiocondyla obscurior</name>
    <dbReference type="NCBI Taxonomy" id="286306"/>
    <lineage>
        <taxon>Eukaryota</taxon>
        <taxon>Metazoa</taxon>
        <taxon>Ecdysozoa</taxon>
        <taxon>Arthropoda</taxon>
        <taxon>Hexapoda</taxon>
        <taxon>Insecta</taxon>
        <taxon>Pterygota</taxon>
        <taxon>Neoptera</taxon>
        <taxon>Endopterygota</taxon>
        <taxon>Hymenoptera</taxon>
        <taxon>Apocrita</taxon>
        <taxon>Aculeata</taxon>
        <taxon>Formicoidea</taxon>
        <taxon>Formicidae</taxon>
        <taxon>Myrmicinae</taxon>
        <taxon>Cardiocondyla</taxon>
    </lineage>
</organism>
<dbReference type="Proteomes" id="UP001430953">
    <property type="component" value="Unassembled WGS sequence"/>
</dbReference>
<keyword evidence="2" id="KW-1185">Reference proteome</keyword>
<dbReference type="EMBL" id="JADYXP020000006">
    <property type="protein sequence ID" value="KAL0122779.1"/>
    <property type="molecule type" value="Genomic_DNA"/>
</dbReference>
<gene>
    <name evidence="1" type="ORF">PUN28_007464</name>
</gene>
<name>A0AAW2G6B7_9HYME</name>
<evidence type="ECO:0000313" key="1">
    <source>
        <dbReference type="EMBL" id="KAL0122779.1"/>
    </source>
</evidence>
<proteinExistence type="predicted"/>
<sequence>MMKSIAAIPWLATSVFFTFLYRDYCRRLAQRRAEPARARRRGKFILPREGGRSQNSGDKIALALNRSAQRLSAFSAAIRMRFRARGNDR</sequence>
<accession>A0AAW2G6B7</accession>
<evidence type="ECO:0000313" key="2">
    <source>
        <dbReference type="Proteomes" id="UP001430953"/>
    </source>
</evidence>
<dbReference type="AlphaFoldDB" id="A0AAW2G6B7"/>